<dbReference type="PROSITE" id="PS50977">
    <property type="entry name" value="HTH_TETR_2"/>
    <property type="match status" value="1"/>
</dbReference>
<organism evidence="6 7">
    <name type="scientific">Paenibacillus gansuensis</name>
    <dbReference type="NCBI Taxonomy" id="306542"/>
    <lineage>
        <taxon>Bacteria</taxon>
        <taxon>Bacillati</taxon>
        <taxon>Bacillota</taxon>
        <taxon>Bacilli</taxon>
        <taxon>Bacillales</taxon>
        <taxon>Paenibacillaceae</taxon>
        <taxon>Paenibacillus</taxon>
    </lineage>
</organism>
<evidence type="ECO:0000256" key="1">
    <source>
        <dbReference type="ARBA" id="ARBA00023015"/>
    </source>
</evidence>
<dbReference type="InterPro" id="IPR050109">
    <property type="entry name" value="HTH-type_TetR-like_transc_reg"/>
</dbReference>
<evidence type="ECO:0000313" key="6">
    <source>
        <dbReference type="EMBL" id="MFD2615640.1"/>
    </source>
</evidence>
<evidence type="ECO:0000259" key="5">
    <source>
        <dbReference type="PROSITE" id="PS50977"/>
    </source>
</evidence>
<evidence type="ECO:0000313" key="7">
    <source>
        <dbReference type="Proteomes" id="UP001597541"/>
    </source>
</evidence>
<comment type="caution">
    <text evidence="6">The sequence shown here is derived from an EMBL/GenBank/DDBJ whole genome shotgun (WGS) entry which is preliminary data.</text>
</comment>
<feature type="DNA-binding region" description="H-T-H motif" evidence="4">
    <location>
        <begin position="34"/>
        <end position="53"/>
    </location>
</feature>
<evidence type="ECO:0000256" key="4">
    <source>
        <dbReference type="PROSITE-ProRule" id="PRU00335"/>
    </source>
</evidence>
<evidence type="ECO:0000256" key="3">
    <source>
        <dbReference type="ARBA" id="ARBA00023163"/>
    </source>
</evidence>
<dbReference type="PRINTS" id="PR00455">
    <property type="entry name" value="HTHTETR"/>
</dbReference>
<proteinExistence type="predicted"/>
<gene>
    <name evidence="6" type="ORF">ACFSUF_24850</name>
</gene>
<protein>
    <submittedName>
        <fullName evidence="6">TetR/AcrR family transcriptional regulator</fullName>
    </submittedName>
</protein>
<keyword evidence="1" id="KW-0805">Transcription regulation</keyword>
<dbReference type="InterPro" id="IPR009057">
    <property type="entry name" value="Homeodomain-like_sf"/>
</dbReference>
<dbReference type="Proteomes" id="UP001597541">
    <property type="component" value="Unassembled WGS sequence"/>
</dbReference>
<dbReference type="PANTHER" id="PTHR30055">
    <property type="entry name" value="HTH-TYPE TRANSCRIPTIONAL REGULATOR RUTR"/>
    <property type="match status" value="1"/>
</dbReference>
<feature type="domain" description="HTH tetR-type" evidence="5">
    <location>
        <begin position="11"/>
        <end position="71"/>
    </location>
</feature>
<dbReference type="EMBL" id="JBHUME010000020">
    <property type="protein sequence ID" value="MFD2615640.1"/>
    <property type="molecule type" value="Genomic_DNA"/>
</dbReference>
<evidence type="ECO:0000256" key="2">
    <source>
        <dbReference type="ARBA" id="ARBA00023125"/>
    </source>
</evidence>
<dbReference type="Gene3D" id="1.10.357.10">
    <property type="entry name" value="Tetracycline Repressor, domain 2"/>
    <property type="match status" value="1"/>
</dbReference>
<dbReference type="RefSeq" id="WP_377607725.1">
    <property type="nucleotide sequence ID" value="NZ_JBHUME010000020.1"/>
</dbReference>
<sequence length="199" mass="22796">MQLRQPRRDAAEHRERILHTAVALFKEHGVDTVSMHQIAKSAGVGQGTLYRRYASKGELCIDLMNESFIQFQVQIKAIVQDRPAVSPADRLREIISVCIDFLEDKSGYLGAVQSSQCEDGRPLMYRSAPYLFIQEQIQQLLLEHKEQHPASAVDPEFTSHAFLAVICPELYMEFRYSQGRTTEDIKRHVEQLLVDPLVR</sequence>
<dbReference type="InterPro" id="IPR001647">
    <property type="entry name" value="HTH_TetR"/>
</dbReference>
<keyword evidence="2 4" id="KW-0238">DNA-binding</keyword>
<reference evidence="7" key="1">
    <citation type="journal article" date="2019" name="Int. J. Syst. Evol. Microbiol.">
        <title>The Global Catalogue of Microorganisms (GCM) 10K type strain sequencing project: providing services to taxonomists for standard genome sequencing and annotation.</title>
        <authorList>
            <consortium name="The Broad Institute Genomics Platform"/>
            <consortium name="The Broad Institute Genome Sequencing Center for Infectious Disease"/>
            <person name="Wu L."/>
            <person name="Ma J."/>
        </authorList>
    </citation>
    <scope>NUCLEOTIDE SEQUENCE [LARGE SCALE GENOMIC DNA]</scope>
    <source>
        <strain evidence="7">KCTC 3950</strain>
    </source>
</reference>
<accession>A0ABW5PLF7</accession>
<keyword evidence="7" id="KW-1185">Reference proteome</keyword>
<dbReference type="Pfam" id="PF00440">
    <property type="entry name" value="TetR_N"/>
    <property type="match status" value="1"/>
</dbReference>
<dbReference type="PANTHER" id="PTHR30055:SF234">
    <property type="entry name" value="HTH-TYPE TRANSCRIPTIONAL REGULATOR BETI"/>
    <property type="match status" value="1"/>
</dbReference>
<dbReference type="SUPFAM" id="SSF46689">
    <property type="entry name" value="Homeodomain-like"/>
    <property type="match status" value="1"/>
</dbReference>
<keyword evidence="3" id="KW-0804">Transcription</keyword>
<name>A0ABW5PLF7_9BACL</name>